<sequence length="258" mass="28587">MSARLCVFGNPILSFFKRLISEKPSEPVNSAGSLISKLDSIYVEDIMVERSKIVAIDVSIKSDDLRSFKEISHSRTPVFDGNLDKIIGFIHIKDVLNNVGNEFSIMDVLRKIICVPPSMKVSALLMKMKVAHVHMAIVVDEFGATVGIVTMTDVVEQILGDIHDEHDINSEPFLLRLSEHKFEVSARIEMKEFLDKSGLEFEVGDNFRTLGGYIFSIAGKVPSVGDIVTSPEGVMFSILDADNKRINVVLVDASNCEK</sequence>
<dbReference type="AlphaFoldDB" id="X5HLJ3"/>
<dbReference type="InterPro" id="IPR005170">
    <property type="entry name" value="Transptr-assoc_dom"/>
</dbReference>
<dbReference type="Gene3D" id="3.10.580.10">
    <property type="entry name" value="CBS-domain"/>
    <property type="match status" value="1"/>
</dbReference>
<protein>
    <submittedName>
        <fullName evidence="6">Transporter associated domain protein</fullName>
    </submittedName>
</protein>
<dbReference type="PANTHER" id="PTHR22777">
    <property type="entry name" value="HEMOLYSIN-RELATED"/>
    <property type="match status" value="1"/>
</dbReference>
<organism evidence="6 7">
    <name type="scientific">Neorickettsia helminthoeca str. Oregon</name>
    <dbReference type="NCBI Taxonomy" id="1286528"/>
    <lineage>
        <taxon>Bacteria</taxon>
        <taxon>Pseudomonadati</taxon>
        <taxon>Pseudomonadota</taxon>
        <taxon>Alphaproteobacteria</taxon>
        <taxon>Rickettsiales</taxon>
        <taxon>Anaplasmataceae</taxon>
        <taxon>Neorickettsia</taxon>
    </lineage>
</organism>
<dbReference type="Pfam" id="PF03471">
    <property type="entry name" value="CorC_HlyC"/>
    <property type="match status" value="1"/>
</dbReference>
<dbReference type="GO" id="GO:0050660">
    <property type="term" value="F:flavin adenine dinucleotide binding"/>
    <property type="evidence" value="ECO:0007669"/>
    <property type="project" value="InterPro"/>
</dbReference>
<dbReference type="InterPro" id="IPR016169">
    <property type="entry name" value="FAD-bd_PCMH_sub2"/>
</dbReference>
<dbReference type="InterPro" id="IPR036318">
    <property type="entry name" value="FAD-bd_PCMH-like_sf"/>
</dbReference>
<name>X5HLJ3_9RICK</name>
<dbReference type="CDD" id="cd04590">
    <property type="entry name" value="CBS_pair_CorC_HlyC_assoc"/>
    <property type="match status" value="1"/>
</dbReference>
<evidence type="ECO:0000256" key="2">
    <source>
        <dbReference type="ARBA" id="ARBA00022737"/>
    </source>
</evidence>
<evidence type="ECO:0000313" key="6">
    <source>
        <dbReference type="EMBL" id="AHX11270.1"/>
    </source>
</evidence>
<evidence type="ECO:0000259" key="5">
    <source>
        <dbReference type="PROSITE" id="PS51371"/>
    </source>
</evidence>
<dbReference type="Gene3D" id="3.30.465.10">
    <property type="match status" value="1"/>
</dbReference>
<reference evidence="6 7" key="1">
    <citation type="submission" date="2014-03" db="EMBL/GenBank/DDBJ databases">
        <title>Sequencing and Comparison of Genomes and Transcriptome Profiles of Human Ehrlichiosis Agents.</title>
        <authorList>
            <person name="Lin M."/>
            <person name="Daugherty S.C."/>
            <person name="Nagaraj S."/>
            <person name="Cheng Z."/>
            <person name="Xiong Q."/>
            <person name="Lin F.-Y."/>
            <person name="Sengamalay N."/>
            <person name="Ott S."/>
            <person name="Godinez A."/>
            <person name="Tallon L.J."/>
            <person name="Sadzewicz L."/>
            <person name="Fraser C.M."/>
            <person name="Dunning Hotopp J.C."/>
            <person name="Rikihisa Y."/>
        </authorList>
    </citation>
    <scope>NUCLEOTIDE SEQUENCE [LARGE SCALE GENOMIC DNA]</scope>
    <source>
        <strain evidence="6 7">Oregon</strain>
    </source>
</reference>
<proteinExistence type="inferred from homology"/>
<keyword evidence="2" id="KW-0677">Repeat</keyword>
<keyword evidence="3 4" id="KW-0129">CBS domain</keyword>
<evidence type="ECO:0000313" key="7">
    <source>
        <dbReference type="Proteomes" id="UP000023755"/>
    </source>
</evidence>
<dbReference type="STRING" id="1286528.NHE_0312"/>
<dbReference type="OrthoDB" id="9805314at2"/>
<dbReference type="SUPFAM" id="SSF54631">
    <property type="entry name" value="CBS-domain pair"/>
    <property type="match status" value="1"/>
</dbReference>
<dbReference type="InterPro" id="IPR000644">
    <property type="entry name" value="CBS_dom"/>
</dbReference>
<dbReference type="Proteomes" id="UP000023755">
    <property type="component" value="Chromosome"/>
</dbReference>
<feature type="domain" description="CBS" evidence="5">
    <location>
        <begin position="108"/>
        <end position="165"/>
    </location>
</feature>
<dbReference type="Pfam" id="PF00571">
    <property type="entry name" value="CBS"/>
    <property type="match status" value="1"/>
</dbReference>
<dbReference type="EMBL" id="CP007481">
    <property type="protein sequence ID" value="AHX11270.1"/>
    <property type="molecule type" value="Genomic_DNA"/>
</dbReference>
<dbReference type="SMART" id="SM01091">
    <property type="entry name" value="CorC_HlyC"/>
    <property type="match status" value="1"/>
</dbReference>
<dbReference type="GO" id="GO:0005886">
    <property type="term" value="C:plasma membrane"/>
    <property type="evidence" value="ECO:0007669"/>
    <property type="project" value="TreeGrafter"/>
</dbReference>
<comment type="similarity">
    <text evidence="1">Belongs to the UPF0053 family. Hemolysin C subfamily.</text>
</comment>
<gene>
    <name evidence="6" type="ORF">NHE_0312</name>
</gene>
<evidence type="ECO:0000256" key="4">
    <source>
        <dbReference type="PROSITE-ProRule" id="PRU00703"/>
    </source>
</evidence>
<keyword evidence="7" id="KW-1185">Reference proteome</keyword>
<dbReference type="PROSITE" id="PS51371">
    <property type="entry name" value="CBS"/>
    <property type="match status" value="1"/>
</dbReference>
<dbReference type="InterPro" id="IPR044751">
    <property type="entry name" value="Ion_transp-like_CBS"/>
</dbReference>
<dbReference type="PANTHER" id="PTHR22777:SF27">
    <property type="entry name" value="MAGNESIUM AND COBALT EFFLUX PROTEIN CORC"/>
    <property type="match status" value="1"/>
</dbReference>
<dbReference type="KEGG" id="nhm:NHE_0312"/>
<evidence type="ECO:0000256" key="3">
    <source>
        <dbReference type="ARBA" id="ARBA00023122"/>
    </source>
</evidence>
<dbReference type="HOGENOM" id="CLU_015237_3_1_5"/>
<dbReference type="RefSeq" id="WP_038559171.1">
    <property type="nucleotide sequence ID" value="NZ_CP007481.1"/>
</dbReference>
<dbReference type="InterPro" id="IPR046342">
    <property type="entry name" value="CBS_dom_sf"/>
</dbReference>
<dbReference type="FunFam" id="3.10.580.10:FF:000002">
    <property type="entry name" value="Magnesium/cobalt efflux protein CorC"/>
    <property type="match status" value="1"/>
</dbReference>
<dbReference type="SMART" id="SM00116">
    <property type="entry name" value="CBS"/>
    <property type="match status" value="1"/>
</dbReference>
<evidence type="ECO:0000256" key="1">
    <source>
        <dbReference type="ARBA" id="ARBA00006446"/>
    </source>
</evidence>
<dbReference type="SUPFAM" id="SSF56176">
    <property type="entry name" value="FAD-binding/transporter-associated domain-like"/>
    <property type="match status" value="1"/>
</dbReference>
<accession>X5HLJ3</accession>